<gene>
    <name evidence="1" type="ORF">TRIADDRAFT_62534</name>
</gene>
<dbReference type="HOGENOM" id="CLU_109970_0_0_1"/>
<dbReference type="PhylomeDB" id="B3SE29"/>
<dbReference type="GeneID" id="6759712"/>
<reference evidence="1 2" key="1">
    <citation type="journal article" date="2008" name="Nature">
        <title>The Trichoplax genome and the nature of placozoans.</title>
        <authorList>
            <person name="Srivastava M."/>
            <person name="Begovic E."/>
            <person name="Chapman J."/>
            <person name="Putnam N.H."/>
            <person name="Hellsten U."/>
            <person name="Kawashima T."/>
            <person name="Kuo A."/>
            <person name="Mitros T."/>
            <person name="Salamov A."/>
            <person name="Carpenter M.L."/>
            <person name="Signorovitch A.Y."/>
            <person name="Moreno M.A."/>
            <person name="Kamm K."/>
            <person name="Grimwood J."/>
            <person name="Schmutz J."/>
            <person name="Shapiro H."/>
            <person name="Grigoriev I.V."/>
            <person name="Buss L.W."/>
            <person name="Schierwater B."/>
            <person name="Dellaporta S.L."/>
            <person name="Rokhsar D.S."/>
        </authorList>
    </citation>
    <scope>NUCLEOTIDE SEQUENCE [LARGE SCALE GENOMIC DNA]</scope>
    <source>
        <strain evidence="1 2">Grell-BS-1999</strain>
    </source>
</reference>
<evidence type="ECO:0000313" key="1">
    <source>
        <dbReference type="EMBL" id="EDV19017.1"/>
    </source>
</evidence>
<evidence type="ECO:0000313" key="2">
    <source>
        <dbReference type="Proteomes" id="UP000009022"/>
    </source>
</evidence>
<proteinExistence type="predicted"/>
<name>B3SE29_TRIAD</name>
<protein>
    <submittedName>
        <fullName evidence="1">Uncharacterized protein</fullName>
    </submittedName>
</protein>
<keyword evidence="2" id="KW-1185">Reference proteome</keyword>
<dbReference type="CTD" id="6759712"/>
<dbReference type="EMBL" id="DS985344">
    <property type="protein sequence ID" value="EDV19017.1"/>
    <property type="molecule type" value="Genomic_DNA"/>
</dbReference>
<sequence length="219" mass="24978">MKNEDNGAVDAIDSATFKVGHEMDSETSYAKPVISNHYPWVFTDCPGFLDNRDPDDAVVTAISSPLAVRNARQVKAVVILIEISGILRAGLEELSTLLKVLITLFHNPVDMVNYSVFGITKTDLLGLTEDRAKQKVWDAFKKIVKHCDQKLDTIKKEPQRSVESPRYFYIMIVTRSRIWDFELSFPLVYFYLEAQAKRDIIHTLTRHKNCDNKSALVRT</sequence>
<dbReference type="KEGG" id="tad:TRIADDRAFT_62534"/>
<dbReference type="InParanoid" id="B3SE29"/>
<dbReference type="InterPro" id="IPR027417">
    <property type="entry name" value="P-loop_NTPase"/>
</dbReference>
<dbReference type="Proteomes" id="UP000009022">
    <property type="component" value="Unassembled WGS sequence"/>
</dbReference>
<dbReference type="RefSeq" id="XP_002118498.1">
    <property type="nucleotide sequence ID" value="XM_002118462.1"/>
</dbReference>
<organism evidence="1 2">
    <name type="scientific">Trichoplax adhaerens</name>
    <name type="common">Trichoplax reptans</name>
    <dbReference type="NCBI Taxonomy" id="10228"/>
    <lineage>
        <taxon>Eukaryota</taxon>
        <taxon>Metazoa</taxon>
        <taxon>Placozoa</taxon>
        <taxon>Uniplacotomia</taxon>
        <taxon>Trichoplacea</taxon>
        <taxon>Trichoplacidae</taxon>
        <taxon>Trichoplax</taxon>
    </lineage>
</organism>
<dbReference type="Gene3D" id="3.40.50.300">
    <property type="entry name" value="P-loop containing nucleotide triphosphate hydrolases"/>
    <property type="match status" value="1"/>
</dbReference>
<dbReference type="SUPFAM" id="SSF52540">
    <property type="entry name" value="P-loop containing nucleoside triphosphate hydrolases"/>
    <property type="match status" value="1"/>
</dbReference>
<dbReference type="AlphaFoldDB" id="B3SE29"/>
<accession>B3SE29</accession>